<sequence length="67" mass="7446">MKKRDRHQFSITVIPSQDGTSLDELVHKMSHLILDLLAQAENAHRSPSQTENSTDGHTSHPEDQGGD</sequence>
<accession>A0ABY6YY13</accession>
<keyword evidence="3" id="KW-1185">Reference proteome</keyword>
<evidence type="ECO:0000256" key="1">
    <source>
        <dbReference type="SAM" id="MobiDB-lite"/>
    </source>
</evidence>
<reference evidence="2" key="1">
    <citation type="submission" date="2022-08" db="EMBL/GenBank/DDBJ databases">
        <title>Alicyclobacillus dauci DSM2870, complete genome.</title>
        <authorList>
            <person name="Wang Q."/>
            <person name="Cai R."/>
            <person name="Wang Z."/>
        </authorList>
    </citation>
    <scope>NUCLEOTIDE SEQUENCE</scope>
    <source>
        <strain evidence="2">DSM 28700</strain>
    </source>
</reference>
<dbReference type="EMBL" id="CP104064">
    <property type="protein sequence ID" value="WAH35317.1"/>
    <property type="molecule type" value="Genomic_DNA"/>
</dbReference>
<evidence type="ECO:0000313" key="3">
    <source>
        <dbReference type="Proteomes" id="UP001164803"/>
    </source>
</evidence>
<evidence type="ECO:0000313" key="2">
    <source>
        <dbReference type="EMBL" id="WAH35317.1"/>
    </source>
</evidence>
<dbReference type="RefSeq" id="WP_268042435.1">
    <property type="nucleotide sequence ID" value="NZ_CP104064.1"/>
</dbReference>
<gene>
    <name evidence="2" type="ORF">NZD86_13475</name>
</gene>
<feature type="compositionally biased region" description="Polar residues" evidence="1">
    <location>
        <begin position="45"/>
        <end position="56"/>
    </location>
</feature>
<dbReference type="Proteomes" id="UP001164803">
    <property type="component" value="Chromosome"/>
</dbReference>
<name>A0ABY6YY13_9BACL</name>
<feature type="compositionally biased region" description="Basic and acidic residues" evidence="1">
    <location>
        <begin position="57"/>
        <end position="67"/>
    </location>
</feature>
<proteinExistence type="predicted"/>
<feature type="region of interest" description="Disordered" evidence="1">
    <location>
        <begin position="40"/>
        <end position="67"/>
    </location>
</feature>
<organism evidence="2 3">
    <name type="scientific">Alicyclobacillus dauci</name>
    <dbReference type="NCBI Taxonomy" id="1475485"/>
    <lineage>
        <taxon>Bacteria</taxon>
        <taxon>Bacillati</taxon>
        <taxon>Bacillota</taxon>
        <taxon>Bacilli</taxon>
        <taxon>Bacillales</taxon>
        <taxon>Alicyclobacillaceae</taxon>
        <taxon>Alicyclobacillus</taxon>
    </lineage>
</organism>
<protein>
    <submittedName>
        <fullName evidence="2">Uncharacterized protein</fullName>
    </submittedName>
</protein>